<gene>
    <name evidence="2" type="ORF">C0J50_9756</name>
</gene>
<comment type="caution">
    <text evidence="2">The sequence shown here is derived from an EMBL/GenBank/DDBJ whole genome shotgun (WGS) entry which is preliminary data.</text>
</comment>
<name>A0AAD5A199_SILAS</name>
<evidence type="ECO:0000256" key="1">
    <source>
        <dbReference type="SAM" id="MobiDB-lite"/>
    </source>
</evidence>
<dbReference type="AlphaFoldDB" id="A0AAD5A199"/>
<organism evidence="2 3">
    <name type="scientific">Silurus asotus</name>
    <name type="common">Amur catfish</name>
    <name type="synonym">Parasilurus asotus</name>
    <dbReference type="NCBI Taxonomy" id="30991"/>
    <lineage>
        <taxon>Eukaryota</taxon>
        <taxon>Metazoa</taxon>
        <taxon>Chordata</taxon>
        <taxon>Craniata</taxon>
        <taxon>Vertebrata</taxon>
        <taxon>Euteleostomi</taxon>
        <taxon>Actinopterygii</taxon>
        <taxon>Neopterygii</taxon>
        <taxon>Teleostei</taxon>
        <taxon>Ostariophysi</taxon>
        <taxon>Siluriformes</taxon>
        <taxon>Siluridae</taxon>
        <taxon>Silurus</taxon>
    </lineage>
</organism>
<dbReference type="Proteomes" id="UP001205998">
    <property type="component" value="Unassembled WGS sequence"/>
</dbReference>
<proteinExistence type="predicted"/>
<evidence type="ECO:0000313" key="3">
    <source>
        <dbReference type="Proteomes" id="UP001205998"/>
    </source>
</evidence>
<dbReference type="SUPFAM" id="SSF64602">
    <property type="entry name" value="F1 ATPase inhibitor, IF1, C-terminal domain"/>
    <property type="match status" value="1"/>
</dbReference>
<dbReference type="Gene3D" id="1.20.5.500">
    <property type="entry name" value="Single helix bin"/>
    <property type="match status" value="1"/>
</dbReference>
<reference evidence="2" key="1">
    <citation type="submission" date="2018-07" db="EMBL/GenBank/DDBJ databases">
        <title>Comparative genomics of catfishes provides insights into carnivory and benthic adaptation.</title>
        <authorList>
            <person name="Zhang Y."/>
            <person name="Wang D."/>
            <person name="Peng Z."/>
            <person name="Zheng S."/>
            <person name="Shao F."/>
            <person name="Tao W."/>
        </authorList>
    </citation>
    <scope>NUCLEOTIDE SEQUENCE</scope>
    <source>
        <strain evidence="2">Chongqing</strain>
    </source>
</reference>
<accession>A0AAD5A199</accession>
<sequence>MQRIHCGDPYREKPKEKEKEQEQIAALRKSRQEIINHHKKQIEDLQKEIHFHERKLEKLKQHESE</sequence>
<keyword evidence="3" id="KW-1185">Reference proteome</keyword>
<evidence type="ECO:0000313" key="2">
    <source>
        <dbReference type="EMBL" id="KAI5607896.1"/>
    </source>
</evidence>
<feature type="compositionally biased region" description="Basic and acidic residues" evidence="1">
    <location>
        <begin position="1"/>
        <end position="22"/>
    </location>
</feature>
<feature type="region of interest" description="Disordered" evidence="1">
    <location>
        <begin position="1"/>
        <end position="25"/>
    </location>
</feature>
<dbReference type="EMBL" id="MU588619">
    <property type="protein sequence ID" value="KAI5607896.1"/>
    <property type="molecule type" value="Genomic_DNA"/>
</dbReference>
<protein>
    <submittedName>
        <fullName evidence="2">ATPase inhibitor B, mitochondrial</fullName>
    </submittedName>
</protein>